<dbReference type="Proteomes" id="UP001500582">
    <property type="component" value="Unassembled WGS sequence"/>
</dbReference>
<evidence type="ECO:0000313" key="2">
    <source>
        <dbReference type="Proteomes" id="UP001500582"/>
    </source>
</evidence>
<dbReference type="EMBL" id="BAABFT010000002">
    <property type="protein sequence ID" value="GAA4315620.1"/>
    <property type="molecule type" value="Genomic_DNA"/>
</dbReference>
<keyword evidence="2" id="KW-1185">Reference proteome</keyword>
<evidence type="ECO:0008006" key="3">
    <source>
        <dbReference type="Google" id="ProtNLM"/>
    </source>
</evidence>
<proteinExistence type="predicted"/>
<gene>
    <name evidence="1" type="ORF">GCM10023149_12300</name>
</gene>
<accession>A0ABP8G1Q6</accession>
<reference evidence="2" key="1">
    <citation type="journal article" date="2019" name="Int. J. Syst. Evol. Microbiol.">
        <title>The Global Catalogue of Microorganisms (GCM) 10K type strain sequencing project: providing services to taxonomists for standard genome sequencing and annotation.</title>
        <authorList>
            <consortium name="The Broad Institute Genomics Platform"/>
            <consortium name="The Broad Institute Genome Sequencing Center for Infectious Disease"/>
            <person name="Wu L."/>
            <person name="Ma J."/>
        </authorList>
    </citation>
    <scope>NUCLEOTIDE SEQUENCE [LARGE SCALE GENOMIC DNA]</scope>
    <source>
        <strain evidence="2">JCM 17705</strain>
    </source>
</reference>
<evidence type="ECO:0000313" key="1">
    <source>
        <dbReference type="EMBL" id="GAA4315620.1"/>
    </source>
</evidence>
<comment type="caution">
    <text evidence="1">The sequence shown here is derived from an EMBL/GenBank/DDBJ whole genome shotgun (WGS) entry which is preliminary data.</text>
</comment>
<sequence length="284" mass="33366">MPLDIFVLKQYQNHYFFFEGDSSEIDFLGDTESGREIAFKMNNFFAMFVHSIWFVKDNSAYVNYCVVEDLDNEKVFTNTKDILATNSTGEYANTNLSIDEVETFYNLLPYFFKLNVVDNQSEINLFGPDEMIHNAIPSEFNYIRYDYNRVKRAAYFLQLIRHNSNLIIKITFFVAIYECLFTSNPSEVTHQVSERAALYIGGDNLIKRVNYDLIREAYTIRSKYIHGSVVKNSREELLRICMSIDALTRQLFLKIRGNDEIFLLSDSEGDKKKFENYFKNLLFE</sequence>
<protein>
    <recommendedName>
        <fullName evidence="3">Apea-like HEPN domain-containing protein</fullName>
    </recommendedName>
</protein>
<organism evidence="1 2">
    <name type="scientific">Mucilaginibacter gynuensis</name>
    <dbReference type="NCBI Taxonomy" id="1302236"/>
    <lineage>
        <taxon>Bacteria</taxon>
        <taxon>Pseudomonadati</taxon>
        <taxon>Bacteroidota</taxon>
        <taxon>Sphingobacteriia</taxon>
        <taxon>Sphingobacteriales</taxon>
        <taxon>Sphingobacteriaceae</taxon>
        <taxon>Mucilaginibacter</taxon>
    </lineage>
</organism>
<name>A0ABP8G1Q6_9SPHI</name>